<proteinExistence type="predicted"/>
<evidence type="ECO:0000313" key="4">
    <source>
        <dbReference type="EMBL" id="ODR53773.1"/>
    </source>
</evidence>
<evidence type="ECO:0000313" key="2">
    <source>
        <dbReference type="EMBL" id="ODM05205.1"/>
    </source>
</evidence>
<dbReference type="PANTHER" id="PTHR43649">
    <property type="entry name" value="ARABINOSE-BINDING PROTEIN-RELATED"/>
    <property type="match status" value="1"/>
</dbReference>
<evidence type="ECO:0000313" key="5">
    <source>
        <dbReference type="Proteomes" id="UP000094067"/>
    </source>
</evidence>
<name>A0A1E3A8V6_9FIRM</name>
<feature type="chain" id="PRO_5044556731" evidence="1">
    <location>
        <begin position="21"/>
        <end position="604"/>
    </location>
</feature>
<dbReference type="EMBL" id="MEHD01000026">
    <property type="protein sequence ID" value="ODR53773.1"/>
    <property type="molecule type" value="Genomic_DNA"/>
</dbReference>
<accession>A0A1E3A8V6</accession>
<protein>
    <submittedName>
        <fullName evidence="2">Lipoprotein LipO</fullName>
    </submittedName>
</protein>
<keyword evidence="7" id="KW-1185">Reference proteome</keyword>
<dbReference type="RefSeq" id="WP_044969033.1">
    <property type="nucleotide sequence ID" value="NZ_BAABXS010000002.1"/>
</dbReference>
<keyword evidence="2" id="KW-0449">Lipoprotein</keyword>
<evidence type="ECO:0000313" key="7">
    <source>
        <dbReference type="Proteomes" id="UP000094869"/>
    </source>
</evidence>
<dbReference type="Proteomes" id="UP000094869">
    <property type="component" value="Unassembled WGS sequence"/>
</dbReference>
<dbReference type="Gene3D" id="3.40.190.10">
    <property type="entry name" value="Periplasmic binding protein-like II"/>
    <property type="match status" value="2"/>
</dbReference>
<reference evidence="4 7" key="2">
    <citation type="submission" date="2016-08" db="EMBL/GenBank/DDBJ databases">
        <title>Characterization of Isolates of Eisenbergiella tayi Derived from Blood Cultures, Using Whole Genome Sequencing.</title>
        <authorList>
            <person name="Bernier A.-M."/>
            <person name="Burdz T."/>
            <person name="Wiebe D."/>
            <person name="Bernard K."/>
        </authorList>
    </citation>
    <scope>NUCLEOTIDE SEQUENCE [LARGE SCALE GENOMIC DNA]</scope>
    <source>
        <strain evidence="4 7">NML120146</strain>
    </source>
</reference>
<dbReference type="EMBL" id="MCGH01000002">
    <property type="protein sequence ID" value="ODM05205.1"/>
    <property type="molecule type" value="Genomic_DNA"/>
</dbReference>
<dbReference type="AlphaFoldDB" id="A0A1E3A8V6"/>
<evidence type="ECO:0000313" key="6">
    <source>
        <dbReference type="Proteomes" id="UP000094271"/>
    </source>
</evidence>
<dbReference type="Proteomes" id="UP000094271">
    <property type="component" value="Unassembled WGS sequence"/>
</dbReference>
<evidence type="ECO:0000313" key="3">
    <source>
        <dbReference type="EMBL" id="ODR41527.1"/>
    </source>
</evidence>
<dbReference type="PATRIC" id="fig|1432052.4.peg.1225"/>
<dbReference type="Pfam" id="PF01547">
    <property type="entry name" value="SBP_bac_1"/>
    <property type="match status" value="1"/>
</dbReference>
<comment type="caution">
    <text evidence="2">The sequence shown here is derived from an EMBL/GenBank/DDBJ whole genome shotgun (WGS) entry which is preliminary data.</text>
</comment>
<sequence>MKKKIVSLLISLTMAIGLLSGCGSSSTSGGTTDAGAVSQTTDNLEEAVAAASSAEDSGLTEEEQEAVDAGLISLDGTLPIIKDPEAFEAKYGKISALIVNSADRVVPVEDLEMCKVWFEDTGIEFEWQAIPSEGAQEKINLMLASGEELPDVFWSFGDGKSGNIVVQYADQDIFMPTEGLINEYMPNLKKILDDSENYWSEITAPDGHTYGFPYIEEMYGLVLTGGPLLINKTWLDEVGKEVPTTVDEWVDCLKAFRDGGDLNGNGAADEIPMATWFGATDTFGSYNMFYRFTGAFGCADSYCGGNAYADHLRLIDDKVTFTAQDEAFRKTAEFFNMLYNEGLIWNGSFEADESASYKSSLIKEEVARIGCFGTWTDQEITNLDVHDEYVAIPRLQGEAGMTGFENNYSELQDSSNTAITTSCKFPHVVAKFVDYMVGDPAISIQSNWGAEGYNYVKDENGILRTPLDEQGRYQPQTEYTTFGEARVNSTTTRGSMIVLNEYYETVAGYAYDAVQLLENQKTNGKDEIMEEYDTIPRVMMTTSELSRLAQIQPTISDIVDRYINQWVTGGVTDDNWNAYLGELQSAGVEELVSIYQSAVDRSRK</sequence>
<feature type="signal peptide" evidence="1">
    <location>
        <begin position="1"/>
        <end position="20"/>
    </location>
</feature>
<dbReference type="EMBL" id="MEHA01000040">
    <property type="protein sequence ID" value="ODR41527.1"/>
    <property type="molecule type" value="Genomic_DNA"/>
</dbReference>
<dbReference type="InterPro" id="IPR006059">
    <property type="entry name" value="SBP"/>
</dbReference>
<dbReference type="Proteomes" id="UP000094067">
    <property type="component" value="Unassembled WGS sequence"/>
</dbReference>
<dbReference type="SUPFAM" id="SSF53850">
    <property type="entry name" value="Periplasmic binding protein-like II"/>
    <property type="match status" value="1"/>
</dbReference>
<dbReference type="PANTHER" id="PTHR43649:SF12">
    <property type="entry name" value="DIACETYLCHITOBIOSE BINDING PROTEIN DASA"/>
    <property type="match status" value="1"/>
</dbReference>
<organism evidence="2 5">
    <name type="scientific">Eisenbergiella tayi</name>
    <dbReference type="NCBI Taxonomy" id="1432052"/>
    <lineage>
        <taxon>Bacteria</taxon>
        <taxon>Bacillati</taxon>
        <taxon>Bacillota</taxon>
        <taxon>Clostridia</taxon>
        <taxon>Lachnospirales</taxon>
        <taxon>Lachnospiraceae</taxon>
        <taxon>Eisenbergiella</taxon>
    </lineage>
</organism>
<reference evidence="3 6" key="3">
    <citation type="submission" date="2016-08" db="EMBL/GenBank/DDBJ databases">
        <authorList>
            <person name="Seilhamer J.J."/>
        </authorList>
    </citation>
    <scope>NUCLEOTIDE SEQUENCE [LARGE SCALE GENOMIC DNA]</scope>
    <source>
        <strain evidence="3 6">NML150140-1</strain>
    </source>
</reference>
<gene>
    <name evidence="2" type="primary">lipO_12</name>
    <name evidence="3" type="ORF">BEI59_32255</name>
    <name evidence="2" type="ORF">BEI61_01088</name>
    <name evidence="4" type="ORF">BEI63_18465</name>
</gene>
<evidence type="ECO:0000256" key="1">
    <source>
        <dbReference type="SAM" id="SignalP"/>
    </source>
</evidence>
<dbReference type="PROSITE" id="PS51257">
    <property type="entry name" value="PROKAR_LIPOPROTEIN"/>
    <property type="match status" value="1"/>
</dbReference>
<dbReference type="InterPro" id="IPR050490">
    <property type="entry name" value="Bact_solute-bd_prot1"/>
</dbReference>
<keyword evidence="1" id="KW-0732">Signal</keyword>
<reference evidence="2 5" key="1">
    <citation type="submission" date="2016-07" db="EMBL/GenBank/DDBJ databases">
        <title>Characterization of isolates of Eisenbergiella tayi derived from blood cultures, using whole genome sequencing.</title>
        <authorList>
            <person name="Burdz T."/>
            <person name="Wiebe D."/>
            <person name="Huynh C."/>
            <person name="Bernard K."/>
        </authorList>
    </citation>
    <scope>NUCLEOTIDE SEQUENCE [LARGE SCALE GENOMIC DNA]</scope>
    <source>
        <strain evidence="2 5">NML 110608</strain>
    </source>
</reference>